<proteinExistence type="inferred from homology"/>
<feature type="domain" description="YCII-related" evidence="2">
    <location>
        <begin position="1"/>
        <end position="87"/>
    </location>
</feature>
<accession>A0A1W6MVP6</accession>
<sequence length="94" mass="10161">MLFAAICLDKPGHLELRLSTRSAHLAFLEANAARVKLGGPFLDAEERPIGSLLILECADLAAAQTLLREDPYAKAGLFTSVDVKPFRRVVGAEL</sequence>
<gene>
    <name evidence="3" type="ORF">B1812_11845</name>
</gene>
<protein>
    <recommendedName>
        <fullName evidence="2">YCII-related domain-containing protein</fullName>
    </recommendedName>
</protein>
<evidence type="ECO:0000259" key="2">
    <source>
        <dbReference type="Pfam" id="PF03795"/>
    </source>
</evidence>
<dbReference type="SUPFAM" id="SSF54909">
    <property type="entry name" value="Dimeric alpha+beta barrel"/>
    <property type="match status" value="1"/>
</dbReference>
<evidence type="ECO:0000313" key="3">
    <source>
        <dbReference type="EMBL" id="ARN81652.1"/>
    </source>
</evidence>
<organism evidence="3 4">
    <name type="scientific">Methylocystis bryophila</name>
    <dbReference type="NCBI Taxonomy" id="655015"/>
    <lineage>
        <taxon>Bacteria</taxon>
        <taxon>Pseudomonadati</taxon>
        <taxon>Pseudomonadota</taxon>
        <taxon>Alphaproteobacteria</taxon>
        <taxon>Hyphomicrobiales</taxon>
        <taxon>Methylocystaceae</taxon>
        <taxon>Methylocystis</taxon>
    </lineage>
</organism>
<dbReference type="InterPro" id="IPR011008">
    <property type="entry name" value="Dimeric_a/b-barrel"/>
</dbReference>
<dbReference type="PANTHER" id="PTHR33606:SF3">
    <property type="entry name" value="PROTEIN YCII"/>
    <property type="match status" value="1"/>
</dbReference>
<dbReference type="AlphaFoldDB" id="A0A1W6MVP6"/>
<dbReference type="KEGG" id="mbry:B1812_11845"/>
<dbReference type="RefSeq" id="WP_085771768.1">
    <property type="nucleotide sequence ID" value="NZ_AP027149.1"/>
</dbReference>
<evidence type="ECO:0000313" key="4">
    <source>
        <dbReference type="Proteomes" id="UP000193978"/>
    </source>
</evidence>
<dbReference type="Gene3D" id="3.30.70.1060">
    <property type="entry name" value="Dimeric alpha+beta barrel"/>
    <property type="match status" value="1"/>
</dbReference>
<dbReference type="STRING" id="655015.B1812_11845"/>
<name>A0A1W6MVP6_9HYPH</name>
<comment type="similarity">
    <text evidence="1">Belongs to the YciI family.</text>
</comment>
<keyword evidence="4" id="KW-1185">Reference proteome</keyword>
<dbReference type="InterPro" id="IPR051807">
    <property type="entry name" value="Sec-metab_biosynth-assoc"/>
</dbReference>
<dbReference type="PANTHER" id="PTHR33606">
    <property type="entry name" value="PROTEIN YCII"/>
    <property type="match status" value="1"/>
</dbReference>
<reference evidence="3 4" key="1">
    <citation type="submission" date="2017-02" db="EMBL/GenBank/DDBJ databases">
        <authorList>
            <person name="Peterson S.W."/>
        </authorList>
    </citation>
    <scope>NUCLEOTIDE SEQUENCE [LARGE SCALE GENOMIC DNA]</scope>
    <source>
        <strain evidence="3 4">S285</strain>
    </source>
</reference>
<evidence type="ECO:0000256" key="1">
    <source>
        <dbReference type="ARBA" id="ARBA00007689"/>
    </source>
</evidence>
<dbReference type="InterPro" id="IPR005545">
    <property type="entry name" value="YCII"/>
</dbReference>
<dbReference type="EMBL" id="CP019948">
    <property type="protein sequence ID" value="ARN81652.1"/>
    <property type="molecule type" value="Genomic_DNA"/>
</dbReference>
<dbReference type="Proteomes" id="UP000193978">
    <property type="component" value="Chromosome"/>
</dbReference>
<dbReference type="Pfam" id="PF03795">
    <property type="entry name" value="YCII"/>
    <property type="match status" value="1"/>
</dbReference>
<dbReference type="OrthoDB" id="2293521at2"/>